<comment type="caution">
    <text evidence="2">The sequence shown here is derived from an EMBL/GenBank/DDBJ whole genome shotgun (WGS) entry which is preliminary data.</text>
</comment>
<accession>A0A8T1U290</accession>
<dbReference type="AlphaFoldDB" id="A0A8T1U290"/>
<dbReference type="VEuPathDB" id="FungiDB:PC110_g16108"/>
<protein>
    <submittedName>
        <fullName evidence="2">Uncharacterized protein</fullName>
    </submittedName>
</protein>
<evidence type="ECO:0000313" key="3">
    <source>
        <dbReference type="Proteomes" id="UP000688947"/>
    </source>
</evidence>
<organism evidence="2 3">
    <name type="scientific">Phytophthora cactorum</name>
    <dbReference type="NCBI Taxonomy" id="29920"/>
    <lineage>
        <taxon>Eukaryota</taxon>
        <taxon>Sar</taxon>
        <taxon>Stramenopiles</taxon>
        <taxon>Oomycota</taxon>
        <taxon>Peronosporomycetes</taxon>
        <taxon>Peronosporales</taxon>
        <taxon>Peronosporaceae</taxon>
        <taxon>Phytophthora</taxon>
    </lineage>
</organism>
<name>A0A8T1U290_9STRA</name>
<dbReference type="Proteomes" id="UP000688947">
    <property type="component" value="Unassembled WGS sequence"/>
</dbReference>
<reference evidence="2" key="1">
    <citation type="submission" date="2021-01" db="EMBL/GenBank/DDBJ databases">
        <title>Phytophthora aleatoria, a newly-described species from Pinus radiata is distinct from Phytophthora cactorum isolates based on comparative genomics.</title>
        <authorList>
            <person name="Mcdougal R."/>
            <person name="Panda P."/>
            <person name="Williams N."/>
            <person name="Studholme D.J."/>
        </authorList>
    </citation>
    <scope>NUCLEOTIDE SEQUENCE</scope>
    <source>
        <strain evidence="2">NZFS 3830</strain>
    </source>
</reference>
<evidence type="ECO:0000256" key="1">
    <source>
        <dbReference type="SAM" id="MobiDB-lite"/>
    </source>
</evidence>
<dbReference type="OrthoDB" id="98880at2759"/>
<evidence type="ECO:0000313" key="2">
    <source>
        <dbReference type="EMBL" id="KAG6953499.1"/>
    </source>
</evidence>
<sequence>MVSLATGSRPILTPRTVPPSDGGERVGSVDDASGMPALESSVCDGKKISVPMTTSVINEPAVNTDLVVALVQ</sequence>
<dbReference type="EMBL" id="JAENGZ010000821">
    <property type="protein sequence ID" value="KAG6953499.1"/>
    <property type="molecule type" value="Genomic_DNA"/>
</dbReference>
<gene>
    <name evidence="2" type="ORF">JG687_00012368</name>
</gene>
<proteinExistence type="predicted"/>
<feature type="region of interest" description="Disordered" evidence="1">
    <location>
        <begin position="1"/>
        <end position="38"/>
    </location>
</feature>